<dbReference type="Pfam" id="PF08448">
    <property type="entry name" value="PAS_4"/>
    <property type="match status" value="1"/>
</dbReference>
<keyword evidence="3" id="KW-0600">Photoreceptor protein</keyword>
<keyword evidence="8" id="KW-0808">Transferase</keyword>
<dbReference type="InterPro" id="IPR000700">
    <property type="entry name" value="PAS-assoc_C"/>
</dbReference>
<evidence type="ECO:0000256" key="7">
    <source>
        <dbReference type="ARBA" id="ARBA00022643"/>
    </source>
</evidence>
<proteinExistence type="predicted"/>
<evidence type="ECO:0000256" key="10">
    <source>
        <dbReference type="ARBA" id="ARBA00022741"/>
    </source>
</evidence>
<evidence type="ECO:0000256" key="14">
    <source>
        <dbReference type="ARBA" id="ARBA00023026"/>
    </source>
</evidence>
<keyword evidence="9" id="KW-0677">Repeat</keyword>
<dbReference type="SUPFAM" id="SSF55874">
    <property type="entry name" value="ATPase domain of HSP90 chaperone/DNA topoisomerase II/histidine kinase"/>
    <property type="match status" value="1"/>
</dbReference>
<feature type="domain" description="PAS" evidence="16">
    <location>
        <begin position="3"/>
        <end position="73"/>
    </location>
</feature>
<dbReference type="EMBL" id="JBHRYE010000021">
    <property type="protein sequence ID" value="MFC3672382.1"/>
    <property type="molecule type" value="Genomic_DNA"/>
</dbReference>
<keyword evidence="12" id="KW-0067">ATP-binding</keyword>
<dbReference type="Gene3D" id="3.30.565.10">
    <property type="entry name" value="Histidine kinase-like ATPase, C-terminal domain"/>
    <property type="match status" value="1"/>
</dbReference>
<evidence type="ECO:0000256" key="1">
    <source>
        <dbReference type="ARBA" id="ARBA00000085"/>
    </source>
</evidence>
<evidence type="ECO:0000313" key="18">
    <source>
        <dbReference type="EMBL" id="MFC3672382.1"/>
    </source>
</evidence>
<dbReference type="PROSITE" id="PS50113">
    <property type="entry name" value="PAC"/>
    <property type="match status" value="1"/>
</dbReference>
<organism evidence="18 19">
    <name type="scientific">Novosphingobium pokkalii</name>
    <dbReference type="NCBI Taxonomy" id="1770194"/>
    <lineage>
        <taxon>Bacteria</taxon>
        <taxon>Pseudomonadati</taxon>
        <taxon>Pseudomonadota</taxon>
        <taxon>Alphaproteobacteria</taxon>
        <taxon>Sphingomonadales</taxon>
        <taxon>Sphingomonadaceae</taxon>
        <taxon>Novosphingobium</taxon>
    </lineage>
</organism>
<keyword evidence="15" id="KW-0675">Receptor</keyword>
<evidence type="ECO:0000313" key="19">
    <source>
        <dbReference type="Proteomes" id="UP001595683"/>
    </source>
</evidence>
<dbReference type="NCBIfam" id="TIGR00229">
    <property type="entry name" value="sensory_box"/>
    <property type="match status" value="1"/>
</dbReference>
<accession>A0ABV7V5Y2</accession>
<evidence type="ECO:0000256" key="6">
    <source>
        <dbReference type="ARBA" id="ARBA00022630"/>
    </source>
</evidence>
<dbReference type="InterPro" id="IPR011102">
    <property type="entry name" value="Sig_transdc_His_kinase_HWE"/>
</dbReference>
<keyword evidence="4" id="KW-0597">Phosphoprotein</keyword>
<evidence type="ECO:0000256" key="11">
    <source>
        <dbReference type="ARBA" id="ARBA00022777"/>
    </source>
</evidence>
<keyword evidence="7" id="KW-0288">FMN</keyword>
<evidence type="ECO:0000256" key="13">
    <source>
        <dbReference type="ARBA" id="ARBA00022991"/>
    </source>
</evidence>
<dbReference type="Gene3D" id="3.30.450.20">
    <property type="entry name" value="PAS domain"/>
    <property type="match status" value="1"/>
</dbReference>
<evidence type="ECO:0000256" key="3">
    <source>
        <dbReference type="ARBA" id="ARBA00022543"/>
    </source>
</evidence>
<dbReference type="GO" id="GO:0016301">
    <property type="term" value="F:kinase activity"/>
    <property type="evidence" value="ECO:0007669"/>
    <property type="project" value="UniProtKB-KW"/>
</dbReference>
<evidence type="ECO:0000256" key="12">
    <source>
        <dbReference type="ARBA" id="ARBA00022840"/>
    </source>
</evidence>
<dbReference type="Proteomes" id="UP001595683">
    <property type="component" value="Unassembled WGS sequence"/>
</dbReference>
<evidence type="ECO:0000256" key="4">
    <source>
        <dbReference type="ARBA" id="ARBA00022553"/>
    </source>
</evidence>
<dbReference type="RefSeq" id="WP_191324153.1">
    <property type="nucleotide sequence ID" value="NZ_BMZP01000007.1"/>
</dbReference>
<gene>
    <name evidence="18" type="ORF">ACFOOT_13225</name>
</gene>
<dbReference type="PANTHER" id="PTHR41523">
    <property type="entry name" value="TWO-COMPONENT SYSTEM SENSOR PROTEIN"/>
    <property type="match status" value="1"/>
</dbReference>
<keyword evidence="5" id="KW-0716">Sensory transduction</keyword>
<dbReference type="PROSITE" id="PS50112">
    <property type="entry name" value="PAS"/>
    <property type="match status" value="1"/>
</dbReference>
<reference evidence="19" key="1">
    <citation type="journal article" date="2019" name="Int. J. Syst. Evol. Microbiol.">
        <title>The Global Catalogue of Microorganisms (GCM) 10K type strain sequencing project: providing services to taxonomists for standard genome sequencing and annotation.</title>
        <authorList>
            <consortium name="The Broad Institute Genomics Platform"/>
            <consortium name="The Broad Institute Genome Sequencing Center for Infectious Disease"/>
            <person name="Wu L."/>
            <person name="Ma J."/>
        </authorList>
    </citation>
    <scope>NUCLEOTIDE SEQUENCE [LARGE SCALE GENOMIC DNA]</scope>
    <source>
        <strain evidence="19">KCTC 42224</strain>
    </source>
</reference>
<dbReference type="InterPro" id="IPR013656">
    <property type="entry name" value="PAS_4"/>
</dbReference>
<dbReference type="InterPro" id="IPR035965">
    <property type="entry name" value="PAS-like_dom_sf"/>
</dbReference>
<feature type="domain" description="PAC" evidence="17">
    <location>
        <begin position="76"/>
        <end position="129"/>
    </location>
</feature>
<evidence type="ECO:0000256" key="8">
    <source>
        <dbReference type="ARBA" id="ARBA00022679"/>
    </source>
</evidence>
<dbReference type="CDD" id="cd00130">
    <property type="entry name" value="PAS"/>
    <property type="match status" value="1"/>
</dbReference>
<dbReference type="PANTHER" id="PTHR41523:SF7">
    <property type="entry name" value="HISTIDINE KINASE"/>
    <property type="match status" value="1"/>
</dbReference>
<dbReference type="Pfam" id="PF07536">
    <property type="entry name" value="HWE_HK"/>
    <property type="match status" value="1"/>
</dbReference>
<keyword evidence="6" id="KW-0285">Flavoprotein</keyword>
<name>A0ABV7V5Y2_9SPHN</name>
<dbReference type="InterPro" id="IPR036890">
    <property type="entry name" value="HATPase_C_sf"/>
</dbReference>
<keyword evidence="11 18" id="KW-0418">Kinase</keyword>
<dbReference type="SMART" id="SM00091">
    <property type="entry name" value="PAS"/>
    <property type="match status" value="1"/>
</dbReference>
<sequence>MNEADILRDILDAQLDMLCRFTADGTILFANTAYARMMGHAREDLTGRNLWQFVPESEHAAIRAELADLTPQNPSRTIENRLEAADGSVRWTLWRNHALAFDAQGRWQMAQSTGIDITERKMLEDRLRLLLEELNHRVKNTLMVVQAMAWQSFRGMDGAAEGVENFTARLHALAAAHTILSRRQWAGAPMADVVRQGLTVCNGELGMGGARRVTVSGPDLTIGAAPTVSLVLVLHELATNAIKYGALSNATGTVSVCWTVEADGRVSLEWREQGGPSVSPPKRSGFGTRLIRDAITRQLGGEALVDHAHDGVVARFVLPTGHFNPTGMAAIVTNPELSNPDGESA</sequence>
<dbReference type="EC" id="2.7.13.3" evidence="2"/>
<keyword evidence="14" id="KW-0843">Virulence</keyword>
<evidence type="ECO:0000259" key="17">
    <source>
        <dbReference type="PROSITE" id="PS50113"/>
    </source>
</evidence>
<dbReference type="SMART" id="SM00086">
    <property type="entry name" value="PAC"/>
    <property type="match status" value="1"/>
</dbReference>
<dbReference type="SMART" id="SM00911">
    <property type="entry name" value="HWE_HK"/>
    <property type="match status" value="1"/>
</dbReference>
<keyword evidence="13" id="KW-0157">Chromophore</keyword>
<keyword evidence="10" id="KW-0547">Nucleotide-binding</keyword>
<protein>
    <recommendedName>
        <fullName evidence="2">histidine kinase</fullName>
        <ecNumber evidence="2">2.7.13.3</ecNumber>
    </recommendedName>
</protein>
<comment type="catalytic activity">
    <reaction evidence="1">
        <text>ATP + protein L-histidine = ADP + protein N-phospho-L-histidine.</text>
        <dbReference type="EC" id="2.7.13.3"/>
    </reaction>
</comment>
<evidence type="ECO:0000256" key="15">
    <source>
        <dbReference type="ARBA" id="ARBA00023170"/>
    </source>
</evidence>
<evidence type="ECO:0000256" key="5">
    <source>
        <dbReference type="ARBA" id="ARBA00022606"/>
    </source>
</evidence>
<dbReference type="SUPFAM" id="SSF55785">
    <property type="entry name" value="PYP-like sensor domain (PAS domain)"/>
    <property type="match status" value="1"/>
</dbReference>
<evidence type="ECO:0000256" key="9">
    <source>
        <dbReference type="ARBA" id="ARBA00022737"/>
    </source>
</evidence>
<dbReference type="InterPro" id="IPR001610">
    <property type="entry name" value="PAC"/>
</dbReference>
<evidence type="ECO:0000259" key="16">
    <source>
        <dbReference type="PROSITE" id="PS50112"/>
    </source>
</evidence>
<dbReference type="InterPro" id="IPR000014">
    <property type="entry name" value="PAS"/>
</dbReference>
<keyword evidence="19" id="KW-1185">Reference proteome</keyword>
<evidence type="ECO:0000256" key="2">
    <source>
        <dbReference type="ARBA" id="ARBA00012438"/>
    </source>
</evidence>
<comment type="caution">
    <text evidence="18">The sequence shown here is derived from an EMBL/GenBank/DDBJ whole genome shotgun (WGS) entry which is preliminary data.</text>
</comment>